<reference evidence="1 2" key="1">
    <citation type="submission" date="2016-10" db="EMBL/GenBank/DDBJ databases">
        <title>Rodentibacter gen. nov. and new species.</title>
        <authorList>
            <person name="Christensen H."/>
        </authorList>
    </citation>
    <scope>NUCLEOTIDE SEQUENCE [LARGE SCALE GENOMIC DNA]</scope>
    <source>
        <strain evidence="1 2">199137021</strain>
    </source>
</reference>
<accession>A0AAJ3K5G5</accession>
<comment type="caution">
    <text evidence="1">The sequence shown here is derived from an EMBL/GenBank/DDBJ whole genome shotgun (WGS) entry which is preliminary data.</text>
</comment>
<sequence length="147" mass="16680">MSTQTNAKTYFNLHTTGIGYLSDIRTVTPKKGSPFLACRIAALVGDNNDVEYRYFDTNVVGKEAESLIKRCEQAVDEKRKVLISFNISDIWTDTFTYTKDTQYHKKGDVGVSLKGRLILIDMIKVDGDVKYQREQKSQKSAEQGENQ</sequence>
<proteinExistence type="predicted"/>
<dbReference type="InterPro" id="IPR021960">
    <property type="entry name" value="DUF3577"/>
</dbReference>
<dbReference type="EMBL" id="MLAB01000018">
    <property type="protein sequence ID" value="OOF72426.1"/>
    <property type="molecule type" value="Genomic_DNA"/>
</dbReference>
<organism evidence="1 2">
    <name type="scientific">Rodentibacter caecimuris</name>
    <dbReference type="NCBI Taxonomy" id="1796644"/>
    <lineage>
        <taxon>Bacteria</taxon>
        <taxon>Pseudomonadati</taxon>
        <taxon>Pseudomonadota</taxon>
        <taxon>Gammaproteobacteria</taxon>
        <taxon>Pasteurellales</taxon>
        <taxon>Pasteurellaceae</taxon>
        <taxon>Rodentibacter</taxon>
    </lineage>
</organism>
<evidence type="ECO:0008006" key="3">
    <source>
        <dbReference type="Google" id="ProtNLM"/>
    </source>
</evidence>
<dbReference type="AlphaFoldDB" id="A0AAJ3K5G5"/>
<evidence type="ECO:0000313" key="1">
    <source>
        <dbReference type="EMBL" id="OOF72426.1"/>
    </source>
</evidence>
<name>A0AAJ3K5G5_9PAST</name>
<dbReference type="NCBIfam" id="NF040584">
    <property type="entry name" value="STY4534_fam"/>
    <property type="match status" value="1"/>
</dbReference>
<keyword evidence="2" id="KW-1185">Reference proteome</keyword>
<dbReference type="Pfam" id="PF12101">
    <property type="entry name" value="DUF3577"/>
    <property type="match status" value="1"/>
</dbReference>
<dbReference type="Proteomes" id="UP000188998">
    <property type="component" value="Unassembled WGS sequence"/>
</dbReference>
<gene>
    <name evidence="1" type="ORF">BKG90_04340</name>
</gene>
<evidence type="ECO:0000313" key="2">
    <source>
        <dbReference type="Proteomes" id="UP000188998"/>
    </source>
</evidence>
<dbReference type="RefSeq" id="WP_059366930.1">
    <property type="nucleotide sequence ID" value="NZ_BBXJ01000001.1"/>
</dbReference>
<protein>
    <recommendedName>
        <fullName evidence="3">DUF3577 domain-containing protein</fullName>
    </recommendedName>
</protein>